<gene>
    <name evidence="1" type="ORF">NVIE_002940</name>
</gene>
<organism evidence="1 2">
    <name type="scientific">Nitrososphaera viennensis EN76</name>
    <dbReference type="NCBI Taxonomy" id="926571"/>
    <lineage>
        <taxon>Archaea</taxon>
        <taxon>Nitrososphaerota</taxon>
        <taxon>Nitrososphaeria</taxon>
        <taxon>Nitrososphaerales</taxon>
        <taxon>Nitrososphaeraceae</taxon>
        <taxon>Nitrososphaera</taxon>
    </lineage>
</organism>
<dbReference type="GeneID" id="74945552"/>
<protein>
    <submittedName>
        <fullName evidence="1">Uncharacterized protein</fullName>
    </submittedName>
</protein>
<dbReference type="Proteomes" id="UP000027093">
    <property type="component" value="Chromosome"/>
</dbReference>
<sequence length="72" mass="8051">MPKAQPSVFILCEACRWCATYTDKSRAGDRCATCSGSVLSSFPIMPDEAFTFSYDEKRGVELDFFRRASPKA</sequence>
<name>A0A060HMR6_9ARCH</name>
<proteinExistence type="predicted"/>
<reference evidence="1 2" key="1">
    <citation type="journal article" date="2014" name="Int. J. Syst. Evol. Microbiol.">
        <title>Nitrososphaera viennensis gen. nov., sp. nov., an aerobic and mesophilic, ammonia-oxidizing archaeon from soil and a member of the archaeal phylum Thaumarchaeota.</title>
        <authorList>
            <person name="Stieglmeier M."/>
            <person name="Klingl A."/>
            <person name="Alves R.J."/>
            <person name="Rittmann S.K."/>
            <person name="Melcher M."/>
            <person name="Leisch N."/>
            <person name="Schleper C."/>
        </authorList>
    </citation>
    <scope>NUCLEOTIDE SEQUENCE [LARGE SCALE GENOMIC DNA]</scope>
    <source>
        <strain evidence="1">EN76</strain>
    </source>
</reference>
<evidence type="ECO:0000313" key="1">
    <source>
        <dbReference type="EMBL" id="AIC14482.1"/>
    </source>
</evidence>
<keyword evidence="2" id="KW-1185">Reference proteome</keyword>
<dbReference type="KEGG" id="nvn:NVIE_002940"/>
<evidence type="ECO:0000313" key="2">
    <source>
        <dbReference type="Proteomes" id="UP000027093"/>
    </source>
</evidence>
<dbReference type="RefSeq" id="WP_075053691.1">
    <property type="nucleotide sequence ID" value="NZ_CP007536.1"/>
</dbReference>
<dbReference type="EMBL" id="CP007536">
    <property type="protein sequence ID" value="AIC14482.1"/>
    <property type="molecule type" value="Genomic_DNA"/>
</dbReference>
<accession>A0A060HMR6</accession>
<dbReference type="OrthoDB" id="5659at2157"/>
<dbReference type="STRING" id="926571.NVIE_002940"/>
<dbReference type="HOGENOM" id="CLU_2949425_0_0_2"/>
<dbReference type="AlphaFoldDB" id="A0A060HMR6"/>